<dbReference type="GO" id="GO:0005615">
    <property type="term" value="C:extracellular space"/>
    <property type="evidence" value="ECO:0007669"/>
    <property type="project" value="TreeGrafter"/>
</dbReference>
<evidence type="ECO:0000256" key="11">
    <source>
        <dbReference type="RuleBase" id="RU003818"/>
    </source>
</evidence>
<dbReference type="InterPro" id="IPR027928">
    <property type="entry name" value="VEGF_C"/>
</dbReference>
<evidence type="ECO:0000256" key="4">
    <source>
        <dbReference type="ARBA" id="ARBA00022525"/>
    </source>
</evidence>
<dbReference type="FunFam" id="2.10.160.10:FF:000001">
    <property type="entry name" value="Vascular endothelial growth factor A"/>
    <property type="match status" value="1"/>
</dbReference>
<keyword evidence="6" id="KW-0221">Differentiation</keyword>
<comment type="subcellular location">
    <subcellularLocation>
        <location evidence="1">Secreted</location>
    </subcellularLocation>
</comment>
<dbReference type="GO" id="GO:0030154">
    <property type="term" value="P:cell differentiation"/>
    <property type="evidence" value="ECO:0007669"/>
    <property type="project" value="UniProtKB-KW"/>
</dbReference>
<dbReference type="GO" id="GO:0008083">
    <property type="term" value="F:growth factor activity"/>
    <property type="evidence" value="ECO:0007669"/>
    <property type="project" value="UniProtKB-KW"/>
</dbReference>
<dbReference type="PROSITE" id="PS00249">
    <property type="entry name" value="PDGF_1"/>
    <property type="match status" value="1"/>
</dbReference>
<dbReference type="GO" id="GO:0048010">
    <property type="term" value="P:vascular endothelial growth factor receptor signaling pathway"/>
    <property type="evidence" value="ECO:0007669"/>
    <property type="project" value="TreeGrafter"/>
</dbReference>
<dbReference type="GO" id="GO:0005172">
    <property type="term" value="F:vascular endothelial growth factor receptor binding"/>
    <property type="evidence" value="ECO:0007669"/>
    <property type="project" value="TreeGrafter"/>
</dbReference>
<keyword evidence="8" id="KW-1015">Disulfide bond</keyword>
<dbReference type="FunFam" id="2.10.90.10:FF:000030">
    <property type="entry name" value="Vascular endothelial growth factor B"/>
    <property type="match status" value="1"/>
</dbReference>
<evidence type="ECO:0000256" key="13">
    <source>
        <dbReference type="SAM" id="SignalP"/>
    </source>
</evidence>
<keyword evidence="9" id="KW-0325">Glycoprotein</keyword>
<evidence type="ECO:0000256" key="1">
    <source>
        <dbReference type="ARBA" id="ARBA00004613"/>
    </source>
</evidence>
<dbReference type="GO" id="GO:0060754">
    <property type="term" value="P:positive regulation of mast cell chemotaxis"/>
    <property type="evidence" value="ECO:0007669"/>
    <property type="project" value="TreeGrafter"/>
</dbReference>
<dbReference type="SUPFAM" id="SSF57593">
    <property type="entry name" value="Heparin-binding domain from vascular endothelial growth factor"/>
    <property type="match status" value="1"/>
</dbReference>
<dbReference type="CDD" id="cd00135">
    <property type="entry name" value="PDGF"/>
    <property type="match status" value="1"/>
</dbReference>
<evidence type="ECO:0000313" key="15">
    <source>
        <dbReference type="EMBL" id="AFH40436.1"/>
    </source>
</evidence>
<evidence type="ECO:0000256" key="9">
    <source>
        <dbReference type="ARBA" id="ARBA00023180"/>
    </source>
</evidence>
<keyword evidence="10" id="KW-0497">Mitogen</keyword>
<dbReference type="SMART" id="SM00141">
    <property type="entry name" value="PDGF"/>
    <property type="match status" value="1"/>
</dbReference>
<evidence type="ECO:0000256" key="12">
    <source>
        <dbReference type="SAM" id="MobiDB-lite"/>
    </source>
</evidence>
<gene>
    <name evidence="15" type="primary">vegfA-2</name>
</gene>
<evidence type="ECO:0000256" key="2">
    <source>
        <dbReference type="ARBA" id="ARBA00006686"/>
    </source>
</evidence>
<dbReference type="Gene3D" id="2.10.90.10">
    <property type="entry name" value="Cystine-knot cytokines"/>
    <property type="match status" value="1"/>
</dbReference>
<feature type="compositionally biased region" description="Basic residues" evidence="12">
    <location>
        <begin position="149"/>
        <end position="158"/>
    </location>
</feature>
<evidence type="ECO:0000256" key="8">
    <source>
        <dbReference type="ARBA" id="ARBA00023157"/>
    </source>
</evidence>
<reference evidence="15" key="1">
    <citation type="submission" date="2011-09" db="EMBL/GenBank/DDBJ databases">
        <authorList>
            <person name="Loong A.M."/>
            <person name="Ip Y.K."/>
        </authorList>
    </citation>
    <scope>NUCLEOTIDE SEQUENCE</scope>
</reference>
<sequence>MTHTAELFKLLFLVLLRISHSKMVQLHTEENSRSPEVIKWLEVYNRSFCQPRDVIVDINTEYPEGVEYIFMPSCVVLKRCAGCCVDEELECVPVRTQTVIMQIMKRKYLQSQMVEMQFLQHNQCECRPKRETKVKPERKRKKEEVKGHGQSRKRKKQKQFALISQCSPCTEKRRHLNPETCECTCKMTQQRCRAKGLELNERNCRCETVRR</sequence>
<dbReference type="InterPro" id="IPR029034">
    <property type="entry name" value="Cystine-knot_cytokine"/>
</dbReference>
<organism evidence="15">
    <name type="scientific">Protopterus annectens</name>
    <name type="common">African lungfish</name>
    <dbReference type="NCBI Taxonomy" id="7888"/>
    <lineage>
        <taxon>Eukaryota</taxon>
        <taxon>Metazoa</taxon>
        <taxon>Chordata</taxon>
        <taxon>Craniata</taxon>
        <taxon>Vertebrata</taxon>
        <taxon>Euteleostomi</taxon>
        <taxon>Dipnomorpha</taxon>
        <taxon>Ceratodontiformes</taxon>
        <taxon>Lepidosirenoidei</taxon>
        <taxon>Protopteridae</taxon>
        <taxon>Protopterus</taxon>
    </lineage>
</organism>
<dbReference type="GO" id="GO:0016020">
    <property type="term" value="C:membrane"/>
    <property type="evidence" value="ECO:0007669"/>
    <property type="project" value="InterPro"/>
</dbReference>
<dbReference type="InterPro" id="IPR000072">
    <property type="entry name" value="PDGF/VEGF_dom"/>
</dbReference>
<accession>H9ZVS6</accession>
<dbReference type="EMBL" id="JN674451">
    <property type="protein sequence ID" value="AFH40436.1"/>
    <property type="molecule type" value="mRNA"/>
</dbReference>
<feature type="region of interest" description="Disordered" evidence="12">
    <location>
        <begin position="130"/>
        <end position="159"/>
    </location>
</feature>
<evidence type="ECO:0000256" key="3">
    <source>
        <dbReference type="ARBA" id="ARBA00022473"/>
    </source>
</evidence>
<keyword evidence="7 11" id="KW-0339">Growth factor</keyword>
<dbReference type="GO" id="GO:0051781">
    <property type="term" value="P:positive regulation of cell division"/>
    <property type="evidence" value="ECO:0007669"/>
    <property type="project" value="UniProtKB-KW"/>
</dbReference>
<comment type="similarity">
    <text evidence="2 11">Belongs to the PDGF/VEGF growth factor family.</text>
</comment>
<dbReference type="GO" id="GO:0002040">
    <property type="term" value="P:sprouting angiogenesis"/>
    <property type="evidence" value="ECO:0007669"/>
    <property type="project" value="TreeGrafter"/>
</dbReference>
<evidence type="ECO:0000256" key="6">
    <source>
        <dbReference type="ARBA" id="ARBA00022782"/>
    </source>
</evidence>
<dbReference type="PANTHER" id="PTHR12025">
    <property type="entry name" value="VASCULAR ENDOTHELIAL GROWTH FACTOR"/>
    <property type="match status" value="1"/>
</dbReference>
<evidence type="ECO:0000256" key="10">
    <source>
        <dbReference type="ARBA" id="ARBA00023246"/>
    </source>
</evidence>
<proteinExistence type="evidence at transcript level"/>
<evidence type="ECO:0000256" key="5">
    <source>
        <dbReference type="ARBA" id="ARBA00022657"/>
    </source>
</evidence>
<evidence type="ECO:0000256" key="7">
    <source>
        <dbReference type="ARBA" id="ARBA00023030"/>
    </source>
</evidence>
<name>H9ZVS6_PROAN</name>
<protein>
    <submittedName>
        <fullName evidence="15">Vascular endothelial growth factor A</fullName>
    </submittedName>
</protein>
<feature type="signal peptide" evidence="13">
    <location>
        <begin position="1"/>
        <end position="21"/>
    </location>
</feature>
<keyword evidence="4" id="KW-0964">Secreted</keyword>
<dbReference type="SUPFAM" id="SSF57501">
    <property type="entry name" value="Cystine-knot cytokines"/>
    <property type="match status" value="1"/>
</dbReference>
<dbReference type="GO" id="GO:0008201">
    <property type="term" value="F:heparin binding"/>
    <property type="evidence" value="ECO:0007669"/>
    <property type="project" value="InterPro"/>
</dbReference>
<dbReference type="GO" id="GO:0050930">
    <property type="term" value="P:induction of positive chemotaxis"/>
    <property type="evidence" value="ECO:0007669"/>
    <property type="project" value="TreeGrafter"/>
</dbReference>
<keyword evidence="3" id="KW-0217">Developmental protein</keyword>
<dbReference type="GO" id="GO:0038084">
    <property type="term" value="P:vascular endothelial growth factor signaling pathway"/>
    <property type="evidence" value="ECO:0007669"/>
    <property type="project" value="TreeGrafter"/>
</dbReference>
<dbReference type="PROSITE" id="PS50278">
    <property type="entry name" value="PDGF_2"/>
    <property type="match status" value="1"/>
</dbReference>
<dbReference type="Pfam" id="PF14554">
    <property type="entry name" value="VEGF_C"/>
    <property type="match status" value="1"/>
</dbReference>
<dbReference type="Pfam" id="PF00341">
    <property type="entry name" value="PDGF"/>
    <property type="match status" value="1"/>
</dbReference>
<dbReference type="AlphaFoldDB" id="H9ZVS6"/>
<feature type="chain" id="PRO_5003624614" evidence="13">
    <location>
        <begin position="22"/>
        <end position="211"/>
    </location>
</feature>
<keyword evidence="13" id="KW-0732">Signal</keyword>
<evidence type="ECO:0000259" key="14">
    <source>
        <dbReference type="PROSITE" id="PS50278"/>
    </source>
</evidence>
<dbReference type="Gene3D" id="2.10.160.10">
    <property type="entry name" value="Vascular endothelial growth factor, heparin-binding domain"/>
    <property type="match status" value="1"/>
</dbReference>
<dbReference type="GO" id="GO:0001938">
    <property type="term" value="P:positive regulation of endothelial cell proliferation"/>
    <property type="evidence" value="ECO:0007669"/>
    <property type="project" value="TreeGrafter"/>
</dbReference>
<dbReference type="PANTHER" id="PTHR12025:SF5">
    <property type="entry name" value="VASCULAR ENDOTHELIAL GROWTH FACTOR A, LONG FORM"/>
    <property type="match status" value="1"/>
</dbReference>
<dbReference type="InterPro" id="IPR050507">
    <property type="entry name" value="PDGF/VEGF_growth_factor"/>
</dbReference>
<feature type="non-terminal residue" evidence="15">
    <location>
        <position position="211"/>
    </location>
</feature>
<keyword evidence="5" id="KW-0037">Angiogenesis</keyword>
<dbReference type="InterPro" id="IPR036841">
    <property type="entry name" value="VEGF_C_sf"/>
</dbReference>
<dbReference type="GO" id="GO:0045766">
    <property type="term" value="P:positive regulation of angiogenesis"/>
    <property type="evidence" value="ECO:0007669"/>
    <property type="project" value="TreeGrafter"/>
</dbReference>
<dbReference type="GO" id="GO:0001666">
    <property type="term" value="P:response to hypoxia"/>
    <property type="evidence" value="ECO:0007669"/>
    <property type="project" value="TreeGrafter"/>
</dbReference>
<dbReference type="GO" id="GO:0042056">
    <property type="term" value="F:chemoattractant activity"/>
    <property type="evidence" value="ECO:0007669"/>
    <property type="project" value="TreeGrafter"/>
</dbReference>
<feature type="domain" description="Platelet-derived growth factor (PDGF) family profile" evidence="14">
    <location>
        <begin position="36"/>
        <end position="131"/>
    </location>
</feature>
<dbReference type="InterPro" id="IPR023581">
    <property type="entry name" value="PD_growth_factor_CS"/>
</dbReference>